<reference evidence="2" key="1">
    <citation type="submission" date="2016-11" db="UniProtKB">
        <authorList>
            <consortium name="WormBaseParasite"/>
        </authorList>
    </citation>
    <scope>IDENTIFICATION</scope>
</reference>
<protein>
    <submittedName>
        <fullName evidence="2">MADS-box domain-containing protein</fullName>
    </submittedName>
</protein>
<evidence type="ECO:0000313" key="2">
    <source>
        <dbReference type="WBParaSite" id="MhA1_Contig301.frz3.gene4"/>
    </source>
</evidence>
<dbReference type="WBParaSite" id="MhA1_Contig301.frz3.gene4">
    <property type="protein sequence ID" value="MhA1_Contig301.frz3.gene4"/>
    <property type="gene ID" value="MhA1_Contig301.frz3.gene4"/>
</dbReference>
<name>A0A1I8BLW5_MELHA</name>
<sequence>MTFLSILIYKRKSALNKKRLASGEGSIGGASVVTFHGNVISFSNPVLEADRQMQQHDNSLVEELHSSPLKLPQREMTDVMTTTFTNPVYDHAEALDSFDDDSSRRTKFENVDTGKMFLL</sequence>
<dbReference type="Proteomes" id="UP000095281">
    <property type="component" value="Unplaced"/>
</dbReference>
<keyword evidence="1" id="KW-1185">Reference proteome</keyword>
<organism evidence="1 2">
    <name type="scientific">Meloidogyne hapla</name>
    <name type="common">Root-knot nematode worm</name>
    <dbReference type="NCBI Taxonomy" id="6305"/>
    <lineage>
        <taxon>Eukaryota</taxon>
        <taxon>Metazoa</taxon>
        <taxon>Ecdysozoa</taxon>
        <taxon>Nematoda</taxon>
        <taxon>Chromadorea</taxon>
        <taxon>Rhabditida</taxon>
        <taxon>Tylenchina</taxon>
        <taxon>Tylenchomorpha</taxon>
        <taxon>Tylenchoidea</taxon>
        <taxon>Meloidogynidae</taxon>
        <taxon>Meloidogyninae</taxon>
        <taxon>Meloidogyne</taxon>
    </lineage>
</organism>
<evidence type="ECO:0000313" key="1">
    <source>
        <dbReference type="Proteomes" id="UP000095281"/>
    </source>
</evidence>
<proteinExistence type="predicted"/>
<accession>A0A1I8BLW5</accession>
<dbReference type="AlphaFoldDB" id="A0A1I8BLW5"/>